<name>A0ABP5UVN9_9ACTN</name>
<dbReference type="RefSeq" id="WP_344619756.1">
    <property type="nucleotide sequence ID" value="NZ_BAAARV010000110.1"/>
</dbReference>
<comment type="caution">
    <text evidence="1">The sequence shown here is derived from an EMBL/GenBank/DDBJ whole genome shotgun (WGS) entry which is preliminary data.</text>
</comment>
<dbReference type="EMBL" id="BAAARV010000110">
    <property type="protein sequence ID" value="GAA2388273.1"/>
    <property type="molecule type" value="Genomic_DNA"/>
</dbReference>
<dbReference type="Proteomes" id="UP001501444">
    <property type="component" value="Unassembled WGS sequence"/>
</dbReference>
<gene>
    <name evidence="1" type="ORF">GCM10010170_099580</name>
</gene>
<organism evidence="1 2">
    <name type="scientific">Dactylosporangium salmoneum</name>
    <dbReference type="NCBI Taxonomy" id="53361"/>
    <lineage>
        <taxon>Bacteria</taxon>
        <taxon>Bacillati</taxon>
        <taxon>Actinomycetota</taxon>
        <taxon>Actinomycetes</taxon>
        <taxon>Micromonosporales</taxon>
        <taxon>Micromonosporaceae</taxon>
        <taxon>Dactylosporangium</taxon>
    </lineage>
</organism>
<accession>A0ABP5UVN9</accession>
<sequence>MPDPELAALRDSIHHRGEADVEGAAIVVTEYLEGILGDAGAPGDPAAMRWARDRLRLFMVVSLGNWFGVLERLPAEYRVLREEWRALLAEPARYGPEDLVAWWWHLQPTMFEPLIAAQLRDMTAPLRDGVAAILKDGADFDERLVDWSAFGAA</sequence>
<proteinExistence type="predicted"/>
<evidence type="ECO:0000313" key="1">
    <source>
        <dbReference type="EMBL" id="GAA2388273.1"/>
    </source>
</evidence>
<reference evidence="2" key="1">
    <citation type="journal article" date="2019" name="Int. J. Syst. Evol. Microbiol.">
        <title>The Global Catalogue of Microorganisms (GCM) 10K type strain sequencing project: providing services to taxonomists for standard genome sequencing and annotation.</title>
        <authorList>
            <consortium name="The Broad Institute Genomics Platform"/>
            <consortium name="The Broad Institute Genome Sequencing Center for Infectious Disease"/>
            <person name="Wu L."/>
            <person name="Ma J."/>
        </authorList>
    </citation>
    <scope>NUCLEOTIDE SEQUENCE [LARGE SCALE GENOMIC DNA]</scope>
    <source>
        <strain evidence="2">JCM 3272</strain>
    </source>
</reference>
<protein>
    <submittedName>
        <fullName evidence="1">Uncharacterized protein</fullName>
    </submittedName>
</protein>
<evidence type="ECO:0000313" key="2">
    <source>
        <dbReference type="Proteomes" id="UP001501444"/>
    </source>
</evidence>
<keyword evidence="2" id="KW-1185">Reference proteome</keyword>